<feature type="compositionally biased region" description="Polar residues" evidence="1">
    <location>
        <begin position="269"/>
        <end position="281"/>
    </location>
</feature>
<evidence type="ECO:0000313" key="2">
    <source>
        <dbReference type="EMBL" id="CAJ1945568.1"/>
    </source>
</evidence>
<proteinExistence type="predicted"/>
<dbReference type="EMBL" id="CAKOGP040001446">
    <property type="protein sequence ID" value="CAJ1945568.1"/>
    <property type="molecule type" value="Genomic_DNA"/>
</dbReference>
<gene>
    <name evidence="2" type="ORF">CYCCA115_LOCUS9712</name>
</gene>
<organism evidence="2 3">
    <name type="scientific">Cylindrotheca closterium</name>
    <dbReference type="NCBI Taxonomy" id="2856"/>
    <lineage>
        <taxon>Eukaryota</taxon>
        <taxon>Sar</taxon>
        <taxon>Stramenopiles</taxon>
        <taxon>Ochrophyta</taxon>
        <taxon>Bacillariophyta</taxon>
        <taxon>Bacillariophyceae</taxon>
        <taxon>Bacillariophycidae</taxon>
        <taxon>Bacillariales</taxon>
        <taxon>Bacillariaceae</taxon>
        <taxon>Cylindrotheca</taxon>
    </lineage>
</organism>
<feature type="compositionally biased region" description="Low complexity" evidence="1">
    <location>
        <begin position="400"/>
        <end position="412"/>
    </location>
</feature>
<dbReference type="Proteomes" id="UP001295423">
    <property type="component" value="Unassembled WGS sequence"/>
</dbReference>
<feature type="region of interest" description="Disordered" evidence="1">
    <location>
        <begin position="400"/>
        <end position="454"/>
    </location>
</feature>
<feature type="region of interest" description="Disordered" evidence="1">
    <location>
        <begin position="347"/>
        <end position="381"/>
    </location>
</feature>
<keyword evidence="3" id="KW-1185">Reference proteome</keyword>
<name>A0AAD2FKQ2_9STRA</name>
<evidence type="ECO:0000313" key="3">
    <source>
        <dbReference type="Proteomes" id="UP001295423"/>
    </source>
</evidence>
<reference evidence="2" key="1">
    <citation type="submission" date="2023-08" db="EMBL/GenBank/DDBJ databases">
        <authorList>
            <person name="Audoor S."/>
            <person name="Bilcke G."/>
        </authorList>
    </citation>
    <scope>NUCLEOTIDE SEQUENCE</scope>
</reference>
<protein>
    <submittedName>
        <fullName evidence="2">Uncharacterized protein</fullName>
    </submittedName>
</protein>
<evidence type="ECO:0000256" key="1">
    <source>
        <dbReference type="SAM" id="MobiDB-lite"/>
    </source>
</evidence>
<comment type="caution">
    <text evidence="2">The sequence shown here is derived from an EMBL/GenBank/DDBJ whole genome shotgun (WGS) entry which is preliminary data.</text>
</comment>
<feature type="compositionally biased region" description="Pro residues" evidence="1">
    <location>
        <begin position="363"/>
        <end position="376"/>
    </location>
</feature>
<accession>A0AAD2FKQ2</accession>
<dbReference type="AlphaFoldDB" id="A0AAD2FKQ2"/>
<feature type="region of interest" description="Disordered" evidence="1">
    <location>
        <begin position="239"/>
        <end position="287"/>
    </location>
</feature>
<feature type="compositionally biased region" description="Low complexity" evidence="1">
    <location>
        <begin position="239"/>
        <end position="263"/>
    </location>
</feature>
<sequence>MSSNQQRQEQEQLQERISQSRTNVYEILQHVSIPVPSSQEHLQLPHEIYLQILEYLPQFPLQARLDCTTRRLPSRRCFVTDQSCQTDAEGMIHARSHQPLPHLQFFRFRSMGFKVGFGVTTNPSCTTSSGMVDSCGFFVSTKCFHFGKGKEENVTTLLDWLLRTRYHSTSNAMGVAVDYAQNQLLLNWPNRQDTLRIDLPEQFQNKVLYPMVQVWGGSAITVLPEKVMAADAVGAAVDKNKNKNSNNKSPTTTCRIPSTTSTSMEDDSNTSTVSTTPRTSATVTLNPPTTLPLTQSITRDSWCSEWMSLCKSRGLPWDNNHRRWAAPAAPLLELPEVQRVRIVPTLPPERQPEPQLRTHITTPSPPRSQSPPPPTFIPRSILKNNNRRFSPIVDELDSRMQTSTSLTSMTTRVGGSPLGSRSSFVLGGRLTQPSPLRGTTAGTRRRNNQQFCLH</sequence>